<dbReference type="AlphaFoldDB" id="A0A420DIV7"/>
<evidence type="ECO:0000313" key="4">
    <source>
        <dbReference type="Proteomes" id="UP000284407"/>
    </source>
</evidence>
<keyword evidence="4" id="KW-1185">Reference proteome</keyword>
<protein>
    <submittedName>
        <fullName evidence="3">Type III flagellar switch regulator (C-ring) FliN</fullName>
    </submittedName>
</protein>
<dbReference type="InterPro" id="IPR001543">
    <property type="entry name" value="FliN-like_C"/>
</dbReference>
<reference evidence="3 4" key="1">
    <citation type="submission" date="2018-09" db="EMBL/GenBank/DDBJ databases">
        <title>Genomic Encyclopedia of Archaeal and Bacterial Type Strains, Phase II (KMG-II): from individual species to whole genera.</title>
        <authorList>
            <person name="Goeker M."/>
        </authorList>
    </citation>
    <scope>NUCLEOTIDE SEQUENCE [LARGE SCALE GENOMIC DNA]</scope>
    <source>
        <strain evidence="3 4">DSM 11458</strain>
    </source>
</reference>
<dbReference type="STRING" id="1443111.Z949_1238"/>
<evidence type="ECO:0000313" key="3">
    <source>
        <dbReference type="EMBL" id="RKE94151.1"/>
    </source>
</evidence>
<feature type="domain" description="Flagellar motor switch protein FliN-like C-terminal" evidence="2">
    <location>
        <begin position="224"/>
        <end position="293"/>
    </location>
</feature>
<dbReference type="RefSeq" id="WP_025061817.1">
    <property type="nucleotide sequence ID" value="NZ_RAQK01000002.1"/>
</dbReference>
<feature type="region of interest" description="Disordered" evidence="1">
    <location>
        <begin position="293"/>
        <end position="327"/>
    </location>
</feature>
<proteinExistence type="predicted"/>
<dbReference type="OrthoDB" id="7824563at2"/>
<keyword evidence="3" id="KW-0969">Cilium</keyword>
<dbReference type="Gene3D" id="2.30.330.10">
    <property type="entry name" value="SpoA-like"/>
    <property type="match status" value="1"/>
</dbReference>
<keyword evidence="3" id="KW-0282">Flagellum</keyword>
<dbReference type="InterPro" id="IPR036429">
    <property type="entry name" value="SpoA-like_sf"/>
</dbReference>
<dbReference type="SUPFAM" id="SSF101801">
    <property type="entry name" value="Surface presentation of antigens (SPOA)"/>
    <property type="match status" value="1"/>
</dbReference>
<feature type="compositionally biased region" description="Polar residues" evidence="1">
    <location>
        <begin position="1"/>
        <end position="10"/>
    </location>
</feature>
<accession>A0A420DIV7</accession>
<dbReference type="Pfam" id="PF01052">
    <property type="entry name" value="FliMN_C"/>
    <property type="match status" value="1"/>
</dbReference>
<evidence type="ECO:0000256" key="1">
    <source>
        <dbReference type="SAM" id="MobiDB-lite"/>
    </source>
</evidence>
<organism evidence="3 4">
    <name type="scientific">Sulfitobacter guttiformis</name>
    <dbReference type="NCBI Taxonomy" id="74349"/>
    <lineage>
        <taxon>Bacteria</taxon>
        <taxon>Pseudomonadati</taxon>
        <taxon>Pseudomonadota</taxon>
        <taxon>Alphaproteobacteria</taxon>
        <taxon>Rhodobacterales</taxon>
        <taxon>Roseobacteraceae</taxon>
        <taxon>Sulfitobacter</taxon>
    </lineage>
</organism>
<gene>
    <name evidence="3" type="ORF">C8N30_3260</name>
</gene>
<sequence length="392" mass="41443">MSAEQTTSLMQRKARTGREAQATRAMSLARALRLTAAKQAERLMGLPLGVLGVTQRSIGTKEVAACLDPASLILIMDGPGTQVAAALLDPAMVAGLIQQQTMGKIASAPEGSETRSHTGTDAALCAPFIDKLMAQASLLPDHEGERGLLSGYRFGVRAKDPHQAQLVLDANDFTVIEMVLDMAAGTRTGKLLLILPVPLVKAPDAEEGGGVPTEVEIKTNLAENVMGLTAELMIALTRLKMPLQQVSGFRVGDLIDLNLSSMAQALVVDTNGRAIARGTLGQIGGMRAVQVEQHKNTQHTQPRRRAADRDGLDLPDVTASHAGTSGDEAALPAALPSFADVDVFGNLDELPDLPDMEAAAGAADDQMAAWDQRENLAEEEEAGVLKKKQAIW</sequence>
<feature type="region of interest" description="Disordered" evidence="1">
    <location>
        <begin position="1"/>
        <end position="22"/>
    </location>
</feature>
<dbReference type="EMBL" id="RAQK01000002">
    <property type="protein sequence ID" value="RKE94151.1"/>
    <property type="molecule type" value="Genomic_DNA"/>
</dbReference>
<comment type="caution">
    <text evidence="3">The sequence shown here is derived from an EMBL/GenBank/DDBJ whole genome shotgun (WGS) entry which is preliminary data.</text>
</comment>
<keyword evidence="3" id="KW-0966">Cell projection</keyword>
<evidence type="ECO:0000259" key="2">
    <source>
        <dbReference type="Pfam" id="PF01052"/>
    </source>
</evidence>
<dbReference type="Proteomes" id="UP000284407">
    <property type="component" value="Unassembled WGS sequence"/>
</dbReference>
<name>A0A420DIV7_9RHOB</name>